<gene>
    <name evidence="1" type="ORF">KUCAC02_028232</name>
</gene>
<comment type="caution">
    <text evidence="1">The sequence shown here is derived from an EMBL/GenBank/DDBJ whole genome shotgun (WGS) entry which is preliminary data.</text>
</comment>
<feature type="non-terminal residue" evidence="1">
    <location>
        <position position="109"/>
    </location>
</feature>
<keyword evidence="2" id="KW-1185">Reference proteome</keyword>
<accession>A0ACB9X2E4</accession>
<proteinExistence type="predicted"/>
<organism evidence="1 2">
    <name type="scientific">Chaenocephalus aceratus</name>
    <name type="common">Blackfin icefish</name>
    <name type="synonym">Chaenichthys aceratus</name>
    <dbReference type="NCBI Taxonomy" id="36190"/>
    <lineage>
        <taxon>Eukaryota</taxon>
        <taxon>Metazoa</taxon>
        <taxon>Chordata</taxon>
        <taxon>Craniata</taxon>
        <taxon>Vertebrata</taxon>
        <taxon>Euteleostomi</taxon>
        <taxon>Actinopterygii</taxon>
        <taxon>Neopterygii</taxon>
        <taxon>Teleostei</taxon>
        <taxon>Neoteleostei</taxon>
        <taxon>Acanthomorphata</taxon>
        <taxon>Eupercaria</taxon>
        <taxon>Perciformes</taxon>
        <taxon>Notothenioidei</taxon>
        <taxon>Channichthyidae</taxon>
        <taxon>Chaenocephalus</taxon>
    </lineage>
</organism>
<name>A0ACB9X2E4_CHAAC</name>
<evidence type="ECO:0000313" key="2">
    <source>
        <dbReference type="Proteomes" id="UP001057452"/>
    </source>
</evidence>
<dbReference type="Proteomes" id="UP001057452">
    <property type="component" value="Chromosome 9"/>
</dbReference>
<sequence>AHSGGTVRGSDIFLMCCQPVAAETANKSAGGPYLLICISKQAAEDFKVSAEMRPDTGGAASRHVSRWATTHGDVSGKYLEGEGWKVGGGVKCPMTRVDTCHLKLSVHST</sequence>
<reference evidence="1" key="1">
    <citation type="submission" date="2022-05" db="EMBL/GenBank/DDBJ databases">
        <title>Chromosome-level genome of Chaenocephalus aceratus.</title>
        <authorList>
            <person name="Park H."/>
        </authorList>
    </citation>
    <scope>NUCLEOTIDE SEQUENCE</scope>
    <source>
        <strain evidence="1">KU_202001</strain>
    </source>
</reference>
<evidence type="ECO:0000313" key="1">
    <source>
        <dbReference type="EMBL" id="KAI4820248.1"/>
    </source>
</evidence>
<feature type="non-terminal residue" evidence="1">
    <location>
        <position position="1"/>
    </location>
</feature>
<protein>
    <submittedName>
        <fullName evidence="1">Uncharacterized protein</fullName>
    </submittedName>
</protein>
<dbReference type="EMBL" id="CM043793">
    <property type="protein sequence ID" value="KAI4820248.1"/>
    <property type="molecule type" value="Genomic_DNA"/>
</dbReference>